<evidence type="ECO:0000313" key="8">
    <source>
        <dbReference type="Proteomes" id="UP001295794"/>
    </source>
</evidence>
<evidence type="ECO:0000256" key="5">
    <source>
        <dbReference type="ARBA" id="ARBA00023136"/>
    </source>
</evidence>
<keyword evidence="8" id="KW-1185">Reference proteome</keyword>
<dbReference type="Proteomes" id="UP001295794">
    <property type="component" value="Unassembled WGS sequence"/>
</dbReference>
<dbReference type="SUPFAM" id="SSF103473">
    <property type="entry name" value="MFS general substrate transporter"/>
    <property type="match status" value="1"/>
</dbReference>
<keyword evidence="3 6" id="KW-0812">Transmembrane</keyword>
<comment type="subcellular location">
    <subcellularLocation>
        <location evidence="1">Membrane</location>
        <topology evidence="1">Multi-pass membrane protein</topology>
    </subcellularLocation>
</comment>
<dbReference type="InterPro" id="IPR036259">
    <property type="entry name" value="MFS_trans_sf"/>
</dbReference>
<dbReference type="Pfam" id="PF07690">
    <property type="entry name" value="MFS_1"/>
    <property type="match status" value="1"/>
</dbReference>
<reference evidence="7" key="1">
    <citation type="submission" date="2023-11" db="EMBL/GenBank/DDBJ databases">
        <authorList>
            <person name="De Vega J J."/>
            <person name="De Vega J J."/>
        </authorList>
    </citation>
    <scope>NUCLEOTIDE SEQUENCE</scope>
</reference>
<evidence type="ECO:0000256" key="3">
    <source>
        <dbReference type="ARBA" id="ARBA00022692"/>
    </source>
</evidence>
<feature type="transmembrane region" description="Helical" evidence="6">
    <location>
        <begin position="182"/>
        <end position="204"/>
    </location>
</feature>
<keyword evidence="4 6" id="KW-1133">Transmembrane helix</keyword>
<evidence type="ECO:0000313" key="7">
    <source>
        <dbReference type="EMBL" id="CAK5270388.1"/>
    </source>
</evidence>
<protein>
    <recommendedName>
        <fullName evidence="9">MFS general substrate transporter</fullName>
    </recommendedName>
</protein>
<dbReference type="GO" id="GO:0008506">
    <property type="term" value="F:sucrose:proton symporter activity"/>
    <property type="evidence" value="ECO:0007669"/>
    <property type="project" value="TreeGrafter"/>
</dbReference>
<evidence type="ECO:0000256" key="4">
    <source>
        <dbReference type="ARBA" id="ARBA00022989"/>
    </source>
</evidence>
<dbReference type="InterPro" id="IPR011701">
    <property type="entry name" value="MFS"/>
</dbReference>
<evidence type="ECO:0000256" key="6">
    <source>
        <dbReference type="SAM" id="Phobius"/>
    </source>
</evidence>
<feature type="transmembrane region" description="Helical" evidence="6">
    <location>
        <begin position="256"/>
        <end position="278"/>
    </location>
</feature>
<sequence>MRGSSEIRLPSSSKPLTNYNTATFLPRRLTLFCRDTKLLDLNGSRCNYRLSHLRTWSTPTMSTEVLGGTILIPALPDSNPLHPPSLPIRGPRWLHVPLLTIGLLGVSILWSVEMSYGELDRLVGKLRFYVPRGPPYLLSLGLSPSLVAIVFLAGPLSGFIVQPIIGVVADNSTSAWGRRRPYMIAGSLVSGAAMLVLGFTHSVSDVLFGARSSDETVIALAVIAIWVADFSINVVQSMDRALIVDVLPSEMQASATGWAARMMCIGSVIGFFVGNLNLPSLFPFFGSSELQILSVFVVLLTVLGHATTALMVREEAFARPDGHRRSFIAELKAIFSNLITLPPVILRICLIQFCAWLGWFPLHFYTTMYIASLYSPSETGRTPEEIADEGTRLGARALFQSAALTLIANLILPFFIRSTGATDALSQAKTPRWKFPLARLWQWSHAFFAVCMLGTFFITSMDGAILLISLSGISYAVSMWAPFALLGEAILDDESGDAELSAKAGVILGIHNLFIVVPQFLVSLLCAAIFAVFTPDPNTPGRQKKESAVVYIFQFAGIWACVAFYLCRKLGKRIRLPENP</sequence>
<organism evidence="7 8">
    <name type="scientific">Mycena citricolor</name>
    <dbReference type="NCBI Taxonomy" id="2018698"/>
    <lineage>
        <taxon>Eukaryota</taxon>
        <taxon>Fungi</taxon>
        <taxon>Dikarya</taxon>
        <taxon>Basidiomycota</taxon>
        <taxon>Agaricomycotina</taxon>
        <taxon>Agaricomycetes</taxon>
        <taxon>Agaricomycetidae</taxon>
        <taxon>Agaricales</taxon>
        <taxon>Marasmiineae</taxon>
        <taxon>Mycenaceae</taxon>
        <taxon>Mycena</taxon>
    </lineage>
</organism>
<feature type="transmembrane region" description="Helical" evidence="6">
    <location>
        <begin position="437"/>
        <end position="458"/>
    </location>
</feature>
<feature type="transmembrane region" description="Helical" evidence="6">
    <location>
        <begin position="506"/>
        <end position="533"/>
    </location>
</feature>
<keyword evidence="5 6" id="KW-0472">Membrane</keyword>
<dbReference type="Gene3D" id="1.20.1250.20">
    <property type="entry name" value="MFS general substrate transporter like domains"/>
    <property type="match status" value="1"/>
</dbReference>
<feature type="transmembrane region" description="Helical" evidence="6">
    <location>
        <begin position="93"/>
        <end position="112"/>
    </location>
</feature>
<feature type="transmembrane region" description="Helical" evidence="6">
    <location>
        <begin position="548"/>
        <end position="567"/>
    </location>
</feature>
<evidence type="ECO:0008006" key="9">
    <source>
        <dbReference type="Google" id="ProtNLM"/>
    </source>
</evidence>
<evidence type="ECO:0000256" key="1">
    <source>
        <dbReference type="ARBA" id="ARBA00004141"/>
    </source>
</evidence>
<gene>
    <name evidence="7" type="ORF">MYCIT1_LOCUS14763</name>
</gene>
<name>A0AAD2H6I9_9AGAR</name>
<dbReference type="PANTHER" id="PTHR19432:SF91">
    <property type="entry name" value="GENERAL ALPHA-GLUCOSIDE PERMEASE"/>
    <property type="match status" value="1"/>
</dbReference>
<accession>A0AAD2H6I9</accession>
<feature type="transmembrane region" description="Helical" evidence="6">
    <location>
        <begin position="290"/>
        <end position="312"/>
    </location>
</feature>
<dbReference type="PANTHER" id="PTHR19432">
    <property type="entry name" value="SUGAR TRANSPORTER"/>
    <property type="match status" value="1"/>
</dbReference>
<evidence type="ECO:0000256" key="2">
    <source>
        <dbReference type="ARBA" id="ARBA00022448"/>
    </source>
</evidence>
<dbReference type="AlphaFoldDB" id="A0AAD2H6I9"/>
<feature type="transmembrane region" description="Helical" evidence="6">
    <location>
        <begin position="397"/>
        <end position="416"/>
    </location>
</feature>
<keyword evidence="2" id="KW-0813">Transport</keyword>
<feature type="transmembrane region" description="Helical" evidence="6">
    <location>
        <begin position="333"/>
        <end position="359"/>
    </location>
</feature>
<proteinExistence type="predicted"/>
<dbReference type="GO" id="GO:0005886">
    <property type="term" value="C:plasma membrane"/>
    <property type="evidence" value="ECO:0007669"/>
    <property type="project" value="TreeGrafter"/>
</dbReference>
<feature type="transmembrane region" description="Helical" evidence="6">
    <location>
        <begin position="136"/>
        <end position="161"/>
    </location>
</feature>
<feature type="transmembrane region" description="Helical" evidence="6">
    <location>
        <begin position="464"/>
        <end position="486"/>
    </location>
</feature>
<dbReference type="EMBL" id="CAVNYO010000166">
    <property type="protein sequence ID" value="CAK5270388.1"/>
    <property type="molecule type" value="Genomic_DNA"/>
</dbReference>
<feature type="transmembrane region" description="Helical" evidence="6">
    <location>
        <begin position="216"/>
        <end position="235"/>
    </location>
</feature>
<comment type="caution">
    <text evidence="7">The sequence shown here is derived from an EMBL/GenBank/DDBJ whole genome shotgun (WGS) entry which is preliminary data.</text>
</comment>